<comment type="caution">
    <text evidence="1">The sequence shown here is derived from an EMBL/GenBank/DDBJ whole genome shotgun (WGS) entry which is preliminary data.</text>
</comment>
<organism evidence="1 2">
    <name type="scientific">Empedobacter falsenii</name>
    <dbReference type="NCBI Taxonomy" id="343874"/>
    <lineage>
        <taxon>Bacteria</taxon>
        <taxon>Pseudomonadati</taxon>
        <taxon>Bacteroidota</taxon>
        <taxon>Flavobacteriia</taxon>
        <taxon>Flavobacteriales</taxon>
        <taxon>Weeksellaceae</taxon>
        <taxon>Empedobacter</taxon>
    </lineage>
</organism>
<accession>A0AAW7DMN3</accession>
<dbReference type="InterPro" id="IPR011889">
    <property type="entry name" value="Liste_lipo_26"/>
</dbReference>
<dbReference type="Proteomes" id="UP001173578">
    <property type="component" value="Unassembled WGS sequence"/>
</dbReference>
<dbReference type="RefSeq" id="WP_286486115.1">
    <property type="nucleotide sequence ID" value="NZ_JACALR010000004.1"/>
</dbReference>
<dbReference type="Pfam" id="PF03382">
    <property type="entry name" value="DUF285"/>
    <property type="match status" value="3"/>
</dbReference>
<proteinExistence type="predicted"/>
<dbReference type="InterPro" id="IPR005046">
    <property type="entry name" value="DUF285"/>
</dbReference>
<protein>
    <submittedName>
        <fullName evidence="1">DUF285 domain-containing protein</fullName>
    </submittedName>
</protein>
<dbReference type="NCBIfam" id="TIGR02167">
    <property type="entry name" value="Liste_lipo_26"/>
    <property type="match status" value="5"/>
</dbReference>
<name>A0AAW7DMN3_9FLAO</name>
<reference evidence="1" key="1">
    <citation type="submission" date="2020-06" db="EMBL/GenBank/DDBJ databases">
        <authorList>
            <person name="Dong N."/>
        </authorList>
    </citation>
    <scope>NUCLEOTIDE SEQUENCE</scope>
    <source>
        <strain evidence="1">210</strain>
    </source>
</reference>
<evidence type="ECO:0000313" key="1">
    <source>
        <dbReference type="EMBL" id="MDM1551566.1"/>
    </source>
</evidence>
<gene>
    <name evidence="1" type="ORF">HX095_10095</name>
</gene>
<dbReference type="EMBL" id="JACALR010000004">
    <property type="protein sequence ID" value="MDM1551566.1"/>
    <property type="molecule type" value="Genomic_DNA"/>
</dbReference>
<reference evidence="1" key="2">
    <citation type="journal article" date="2022" name="Sci. Total Environ.">
        <title>Prevalence, transmission, and molecular epidemiology of tet(X)-positive bacteria among humans, animals, and environmental niches in China: An epidemiological, and genomic-based study.</title>
        <authorList>
            <person name="Dong N."/>
            <person name="Zeng Y."/>
            <person name="Cai C."/>
            <person name="Sun C."/>
            <person name="Lu J."/>
            <person name="Liu C."/>
            <person name="Zhou H."/>
            <person name="Sun Q."/>
            <person name="Shu L."/>
            <person name="Wang H."/>
            <person name="Wang Y."/>
            <person name="Wang S."/>
            <person name="Wu C."/>
            <person name="Chan E.W."/>
            <person name="Chen G."/>
            <person name="Shen Z."/>
            <person name="Chen S."/>
            <person name="Zhang R."/>
        </authorList>
    </citation>
    <scope>NUCLEOTIDE SEQUENCE</scope>
    <source>
        <strain evidence="1">210</strain>
    </source>
</reference>
<dbReference type="AlphaFoldDB" id="A0AAW7DMN3"/>
<evidence type="ECO:0000313" key="2">
    <source>
        <dbReference type="Proteomes" id="UP001173578"/>
    </source>
</evidence>
<sequence length="1109" mass="123472">MKKIYFLTFLLLSFYAFGQTAFIIKIEKTADGLFIPITRDEDTFSNSLKYRLTVKNGSTTLINDQTSTALEPNLDIARGRKNHLKSSVIMSVPDGTILTLEFKPLANASPAGFYGLKLGTFPAYDSTFGTDIDSGILRADFAPYAATIREITQWGNGLWHKNLHEFLAFTTNLKITATDKPNLSNVEVMGYAFYKSGVGSDGATAVPGIGSWDFSSLKSANFMFAEAEYFNDDIGNWNVGNVTNMVSMFSGAKSFNQDISRWNVVKVTNMGFMFANTPFNQNIGLWGTKTNKVTDMQSMFSNNSVFNQDISGWDVSNVTSMNFMFSNATSFNQPIGNWKTDKVKGMQFTFRNAIAFNQPLNWDTGEVILAGAMFDGATSFNQPIGNWNTAKMTSFGGIFRNATSFNQPLNWNTSLGRYFDEMFSGATSFNQSLSTFNFSSATDVEDMLKQSNIDCENFANTLIGWASNPSHVSKTLLNFGDLSMPDGVSRRRFISSAHSAFVTLSGKDWVIDVLEDPTCKSYDPTKFIIKIAKTANGVFIPSSSNFLLTVKDVNGAIVDQIENIPRNNLTIYTAPAPSGQNHLQSTSIDNAQLGTEYTLEFMNNGSSPLDITTFINMTGAQIFDRDDIKEINQWGANIIWENNLSYFMRDAINMVCTATDKPNFSNVTDMSFMFQRAKAFTADIGDWDVSNVINMEGMFYDANVFNGNIENWGNKTAKVTNMFNMFYFAQLFNRDIGTWDVSSVKNMGQMFFFASSFNGNIENWGNKTANVTLMNSMFDNASLFNRNIGTWDVSSVTKMNDMFFNAKAFNGDIQNWVKQGTNTSEVLDMSSMFYGATSFNQPIETWKVDKVTNMHHMFYNAVEFNNYVDTWNVIKVEDMSYMFAKAIKFNKPVDWGIRTANVKNMNNMFTGATNFNQPLGEWSLKSINTDTNATGNLTDMFLNSGVDCSNFSKTLVGWQNGNTATKVLNLGDTGRTYNRTAKKAYNALLTAGWTIINAIYDEFCGMGCIKEPEGTRITGKSVPTIVISSSSGPLTLEFAKSMHNAFLGFISLDKGLVIPRIKGSTHKIDPKQGMLFYDTDAKCVKLYSEKEGWKCIEKTCPTDNSGSGT</sequence>